<proteinExistence type="predicted"/>
<accession>A0A6A6KHS0</accession>
<organism evidence="1 2">
    <name type="scientific">Hevea brasiliensis</name>
    <name type="common">Para rubber tree</name>
    <name type="synonym">Siphonia brasiliensis</name>
    <dbReference type="NCBI Taxonomy" id="3981"/>
    <lineage>
        <taxon>Eukaryota</taxon>
        <taxon>Viridiplantae</taxon>
        <taxon>Streptophyta</taxon>
        <taxon>Embryophyta</taxon>
        <taxon>Tracheophyta</taxon>
        <taxon>Spermatophyta</taxon>
        <taxon>Magnoliopsida</taxon>
        <taxon>eudicotyledons</taxon>
        <taxon>Gunneridae</taxon>
        <taxon>Pentapetalae</taxon>
        <taxon>rosids</taxon>
        <taxon>fabids</taxon>
        <taxon>Malpighiales</taxon>
        <taxon>Euphorbiaceae</taxon>
        <taxon>Crotonoideae</taxon>
        <taxon>Micrandreae</taxon>
        <taxon>Hevea</taxon>
    </lineage>
</organism>
<evidence type="ECO:0000313" key="2">
    <source>
        <dbReference type="Proteomes" id="UP000467840"/>
    </source>
</evidence>
<reference evidence="1 2" key="1">
    <citation type="journal article" date="2020" name="Mol. Plant">
        <title>The Chromosome-Based Rubber Tree Genome Provides New Insights into Spurge Genome Evolution and Rubber Biosynthesis.</title>
        <authorList>
            <person name="Liu J."/>
            <person name="Shi C."/>
            <person name="Shi C.C."/>
            <person name="Li W."/>
            <person name="Zhang Q.J."/>
            <person name="Zhang Y."/>
            <person name="Li K."/>
            <person name="Lu H.F."/>
            <person name="Shi C."/>
            <person name="Zhu S.T."/>
            <person name="Xiao Z.Y."/>
            <person name="Nan H."/>
            <person name="Yue Y."/>
            <person name="Zhu X.G."/>
            <person name="Wu Y."/>
            <person name="Hong X.N."/>
            <person name="Fan G.Y."/>
            <person name="Tong Y."/>
            <person name="Zhang D."/>
            <person name="Mao C.L."/>
            <person name="Liu Y.L."/>
            <person name="Hao S.J."/>
            <person name="Liu W.Q."/>
            <person name="Lv M.Q."/>
            <person name="Zhang H.B."/>
            <person name="Liu Y."/>
            <person name="Hu-Tang G.R."/>
            <person name="Wang J.P."/>
            <person name="Wang J.H."/>
            <person name="Sun Y.H."/>
            <person name="Ni S.B."/>
            <person name="Chen W.B."/>
            <person name="Zhang X.C."/>
            <person name="Jiao Y.N."/>
            <person name="Eichler E.E."/>
            <person name="Li G.H."/>
            <person name="Liu X."/>
            <person name="Gao L.Z."/>
        </authorList>
    </citation>
    <scope>NUCLEOTIDE SEQUENCE [LARGE SCALE GENOMIC DNA]</scope>
    <source>
        <strain evidence="2">cv. GT1</strain>
        <tissue evidence="1">Leaf</tissue>
    </source>
</reference>
<dbReference type="EMBL" id="JAAGAX010000016">
    <property type="protein sequence ID" value="KAF2288461.1"/>
    <property type="molecule type" value="Genomic_DNA"/>
</dbReference>
<name>A0A6A6KHS0_HEVBR</name>
<sequence length="136" mass="15428">MGSRVEEQIGCDNFYGTQGCGVNLGEEINDGLKENGIHNCGGDSDSNRSEYVSFDDLGSFASNDKDYNEDKDEFVRRKSKRSKYDGKTQQPFFSLGKEFLDAIAKYSVAIGLKFRYTRKKPNKIRVVCQENRPFVI</sequence>
<comment type="caution">
    <text evidence="1">The sequence shown here is derived from an EMBL/GenBank/DDBJ whole genome shotgun (WGS) entry which is preliminary data.</text>
</comment>
<evidence type="ECO:0000313" key="1">
    <source>
        <dbReference type="EMBL" id="KAF2288461.1"/>
    </source>
</evidence>
<dbReference type="Proteomes" id="UP000467840">
    <property type="component" value="Chromosome 8"/>
</dbReference>
<gene>
    <name evidence="1" type="ORF">GH714_007654</name>
</gene>
<protein>
    <recommendedName>
        <fullName evidence="3">Transposase MuDR plant domain-containing protein</fullName>
    </recommendedName>
</protein>
<dbReference type="AlphaFoldDB" id="A0A6A6KHS0"/>
<evidence type="ECO:0008006" key="3">
    <source>
        <dbReference type="Google" id="ProtNLM"/>
    </source>
</evidence>
<keyword evidence="2" id="KW-1185">Reference proteome</keyword>